<dbReference type="SUPFAM" id="SSF48452">
    <property type="entry name" value="TPR-like"/>
    <property type="match status" value="1"/>
</dbReference>
<dbReference type="EMBL" id="JARKIK010003457">
    <property type="protein sequence ID" value="KAK8718954.1"/>
    <property type="molecule type" value="Genomic_DNA"/>
</dbReference>
<evidence type="ECO:0000313" key="1">
    <source>
        <dbReference type="EMBL" id="KAK8718954.1"/>
    </source>
</evidence>
<protein>
    <submittedName>
        <fullName evidence="1">Uncharacterized protein</fullName>
    </submittedName>
</protein>
<accession>A0AAW0VPT8</accession>
<comment type="caution">
    <text evidence="1">The sequence shown here is derived from an EMBL/GenBank/DDBJ whole genome shotgun (WGS) entry which is preliminary data.</text>
</comment>
<evidence type="ECO:0000313" key="2">
    <source>
        <dbReference type="Proteomes" id="UP001445076"/>
    </source>
</evidence>
<dbReference type="Proteomes" id="UP001445076">
    <property type="component" value="Unassembled WGS sequence"/>
</dbReference>
<dbReference type="Gene3D" id="1.25.40.10">
    <property type="entry name" value="Tetratricopeptide repeat domain"/>
    <property type="match status" value="1"/>
</dbReference>
<organism evidence="1 2">
    <name type="scientific">Cherax quadricarinatus</name>
    <name type="common">Australian red claw crayfish</name>
    <dbReference type="NCBI Taxonomy" id="27406"/>
    <lineage>
        <taxon>Eukaryota</taxon>
        <taxon>Metazoa</taxon>
        <taxon>Ecdysozoa</taxon>
        <taxon>Arthropoda</taxon>
        <taxon>Crustacea</taxon>
        <taxon>Multicrustacea</taxon>
        <taxon>Malacostraca</taxon>
        <taxon>Eumalacostraca</taxon>
        <taxon>Eucarida</taxon>
        <taxon>Decapoda</taxon>
        <taxon>Pleocyemata</taxon>
        <taxon>Astacidea</taxon>
        <taxon>Parastacoidea</taxon>
        <taxon>Parastacidae</taxon>
        <taxon>Cherax</taxon>
    </lineage>
</organism>
<dbReference type="InterPro" id="IPR041404">
    <property type="entry name" value="DUF5588"/>
</dbReference>
<dbReference type="InterPro" id="IPR011990">
    <property type="entry name" value="TPR-like_helical_dom_sf"/>
</dbReference>
<dbReference type="Pfam" id="PF17826">
    <property type="entry name" value="DUF5588"/>
    <property type="match status" value="1"/>
</dbReference>
<gene>
    <name evidence="1" type="ORF">OTU49_014337</name>
</gene>
<dbReference type="PANTHER" id="PTHR31919">
    <property type="entry name" value="ZINC FINGERS AND HOMEOBOXES PROTEIN 1, ISOFORM 2"/>
    <property type="match status" value="1"/>
</dbReference>
<proteinExistence type="predicted"/>
<dbReference type="PANTHER" id="PTHR31919:SF1">
    <property type="entry name" value="ZINC FINGERS AND HOMEOBOXES PROTEIN 1, ISOFORM 2"/>
    <property type="match status" value="1"/>
</dbReference>
<reference evidence="1 2" key="1">
    <citation type="journal article" date="2024" name="BMC Genomics">
        <title>Genome assembly of redclaw crayfish (Cherax quadricarinatus) provides insights into its immune adaptation and hypoxia tolerance.</title>
        <authorList>
            <person name="Liu Z."/>
            <person name="Zheng J."/>
            <person name="Li H."/>
            <person name="Fang K."/>
            <person name="Wang S."/>
            <person name="He J."/>
            <person name="Zhou D."/>
            <person name="Weng S."/>
            <person name="Chi M."/>
            <person name="Gu Z."/>
            <person name="He J."/>
            <person name="Li F."/>
            <person name="Wang M."/>
        </authorList>
    </citation>
    <scope>NUCLEOTIDE SEQUENCE [LARGE SCALE GENOMIC DNA]</scope>
    <source>
        <strain evidence="1">ZL_2023a</strain>
    </source>
</reference>
<sequence length="373" mass="42700">MALSNIRMEFADLDEDLFGEERHHCSIVETYSARVCDPGWFMEIQADELVSSEDKLSAQKYSADYLFLKKEYNAAVKKYEEVLNILLPYHTVCRRECLEGLVRCHIKKGTPYEALHFAEELHSTSKNSDQTTVSCSVLVDVNLAVRNYNEALRAAQMLVTIHPLNCHVWIKLAYVYACMYDIILSSVEKLVIAHIPSETVKIDQETVSLSVSQILPTDDTEVSDAQTFMSLNNTVNQSQKQGNENFANMTKSKSAKLSWKEKGLQFVATCLLKCYYILKKTEGTALNLHLEHNLMYQKLLVSDMKTLLDEESLNQIRMHVCEETQSGQSSPVLDDGKEFVDRGSSKFKSHDNEFDDVSPTQSNFEEKWFRWIK</sequence>
<keyword evidence="2" id="KW-1185">Reference proteome</keyword>
<name>A0AAW0VPT8_CHEQU</name>
<dbReference type="AlphaFoldDB" id="A0AAW0VPT8"/>